<gene>
    <name evidence="1" type="ORF">pEaSNUABM30_00092</name>
</gene>
<protein>
    <submittedName>
        <fullName evidence="1">Uncharacterized protein</fullName>
    </submittedName>
</protein>
<sequence length="302" mass="32756">MLFAPAKRTAQKHMIERSLFLFEAATAKPDMSALTWAGFVKLCAEKSVTSAKDFAVNGTIPLNPAAGISADGKRKWLHTRKVYHTYASNGGVNSGSFSPISEPKVPSYRYMERQFALNLSDNLGMVMIPNGDSIPQGMAIFGLDRTLPLYANGNLNSQAGNTMYNTTLGGYSYSQALDTVVYTNGSNYSWNSNGSLVMSANALPNDGRLKYGVVVKVISFNNSGGSYWNIYWGIPNVFHDITGGTPGVSVPVWGMAAFVNEKKEVNIALLLESDIAEVKPVMDGEGTARLSDAIKPQYTFEM</sequence>
<evidence type="ECO:0000313" key="2">
    <source>
        <dbReference type="Proteomes" id="UP000827754"/>
    </source>
</evidence>
<reference evidence="1 2" key="1">
    <citation type="submission" date="2021-06" db="EMBL/GenBank/DDBJ databases">
        <title>Complete genome sequence of Erwinia phage pEa_SNUABM_30.</title>
        <authorList>
            <person name="Kim S.G."/>
            <person name="Park S.C."/>
        </authorList>
    </citation>
    <scope>NUCLEOTIDE SEQUENCE [LARGE SCALE GENOMIC DNA]</scope>
</reference>
<accession>A0AAE8XPV5</accession>
<dbReference type="Proteomes" id="UP000827754">
    <property type="component" value="Segment"/>
</dbReference>
<organism evidence="1 2">
    <name type="scientific">Erwinia phage pEa_SNUABM_30</name>
    <dbReference type="NCBI Taxonomy" id="2869553"/>
    <lineage>
        <taxon>Viruses</taxon>
        <taxon>Duplodnaviria</taxon>
        <taxon>Heunggongvirae</taxon>
        <taxon>Uroviricota</taxon>
        <taxon>Caudoviricetes</taxon>
        <taxon>Alexandravirus</taxon>
        <taxon>Alexandravirus SNUABM30</taxon>
    </lineage>
</organism>
<keyword evidence="2" id="KW-1185">Reference proteome</keyword>
<proteinExistence type="predicted"/>
<evidence type="ECO:0000313" key="1">
    <source>
        <dbReference type="EMBL" id="UAW53210.1"/>
    </source>
</evidence>
<name>A0AAE8XPV5_9CAUD</name>
<dbReference type="EMBL" id="MZ443778">
    <property type="protein sequence ID" value="UAW53210.1"/>
    <property type="molecule type" value="Genomic_DNA"/>
</dbReference>